<keyword evidence="5" id="KW-1185">Reference proteome</keyword>
<dbReference type="Gene3D" id="3.40.630.10">
    <property type="entry name" value="Zn peptidases"/>
    <property type="match status" value="1"/>
</dbReference>
<dbReference type="SUPFAM" id="SSF47672">
    <property type="entry name" value="Transferrin receptor-like dimerisation domain"/>
    <property type="match status" value="1"/>
</dbReference>
<feature type="domain" description="Transferrin receptor-like dimerisation" evidence="2">
    <location>
        <begin position="616"/>
        <end position="730"/>
    </location>
</feature>
<dbReference type="AlphaFoldDB" id="A0A4E0RYU3"/>
<reference evidence="4" key="1">
    <citation type="submission" date="2019-03" db="EMBL/GenBank/DDBJ databases">
        <title>Improved annotation for the trematode Fasciola hepatica.</title>
        <authorList>
            <person name="Choi Y.-J."/>
            <person name="Martin J."/>
            <person name="Mitreva M."/>
        </authorList>
    </citation>
    <scope>NUCLEOTIDE SEQUENCE [LARGE SCALE GENOMIC DNA]</scope>
</reference>
<gene>
    <name evidence="4" type="ORF">D915_005050</name>
</gene>
<dbReference type="SUPFAM" id="SSF53187">
    <property type="entry name" value="Zn-dependent exopeptidases"/>
    <property type="match status" value="1"/>
</dbReference>
<dbReference type="InterPro" id="IPR046450">
    <property type="entry name" value="PA_dom_sf"/>
</dbReference>
<dbReference type="InterPro" id="IPR007484">
    <property type="entry name" value="Peptidase_M28"/>
</dbReference>
<feature type="domain" description="Peptidase M28" evidence="3">
    <location>
        <begin position="355"/>
        <end position="545"/>
    </location>
</feature>
<dbReference type="Gene3D" id="1.20.930.40">
    <property type="entry name" value="Transferrin receptor-like, dimerisation domain"/>
    <property type="match status" value="1"/>
</dbReference>
<dbReference type="InterPro" id="IPR039373">
    <property type="entry name" value="Peptidase_M28B"/>
</dbReference>
<evidence type="ECO:0000259" key="2">
    <source>
        <dbReference type="Pfam" id="PF04253"/>
    </source>
</evidence>
<protein>
    <submittedName>
        <fullName evidence="4">N-acetylated-alpha-linked acidic dipeptidase 2</fullName>
    </submittedName>
</protein>
<dbReference type="Pfam" id="PF04389">
    <property type="entry name" value="Peptidase_M28"/>
    <property type="match status" value="1"/>
</dbReference>
<evidence type="ECO:0000256" key="1">
    <source>
        <dbReference type="ARBA" id="ARBA00005634"/>
    </source>
</evidence>
<dbReference type="GO" id="GO:0004180">
    <property type="term" value="F:carboxypeptidase activity"/>
    <property type="evidence" value="ECO:0007669"/>
    <property type="project" value="TreeGrafter"/>
</dbReference>
<sequence>MMSTDCSDWKTWAEQLMKEISAEFMMSTLEEIAGEGAHPVGSDANYSLVEWLAATWKSWGIPLVKEQEFFVTLPMAPADGELPNEVVLIDLKTGLETSEESKSSQCGQVAHANSLLRSRDSSQRLPTAYQAYSESGTAIGPYVFVNYASPQDLIEFDRAQGRTEGTPSLLCDSRLIAVARLSQGTRQSKVRSLLSHCKCGPQGTSIPGHHPAALVLYPDPVDVIPPSQPVYPKGLGLPGDAPVFGHVCMASVGGGNPGTPLLPSSEHIYEEDALVPGLALTSILVQPIGYDQAREILSHLSGPNIPQTWKGCLAARCGPSTDYHLRVTVRNTISAQPVRCVNLLGVIPADGVTSDESDQYVVLGNHHDTWCQGACDPGSGTVLLQQVAKILGGAYAKGFRPRRTVVLASWDGEELSLLGSTHFAEAFRVELTRRAVAYVNADCPIKGHEEFNARTDPLLADALILASRLVLVDPPADKLSLYDQWLAQEKPDSREPEVSLPGGGSDHIPFAYKLGIPSSYPEYVPDYSMYTMPMYHTWYDNVDVVERFLDPPSPQTGPLPRHRLMARLWLTFVLYLACAPRLPYSPVRLARRLREQWEQLVQKAHTERSDWNSQGIHFEWITEELLKFDSSVANFELLARQWETSYDRFPTQLNRILAGLPEQFVTNHLDAKTPFCNVLLGVSGYGSVTFPQVRSAVRRFCASPNSANLTALKRALSILTACIQRATSWLGNGLLGFDNLQPVSEVDGFCVI</sequence>
<dbReference type="EMBL" id="JXXN02001748">
    <property type="protein sequence ID" value="THD24162.1"/>
    <property type="molecule type" value="Genomic_DNA"/>
</dbReference>
<accession>A0A4E0RYU3</accession>
<dbReference type="Gene3D" id="3.50.30.30">
    <property type="match status" value="1"/>
</dbReference>
<dbReference type="InterPro" id="IPR036757">
    <property type="entry name" value="TFR-like_dimer_dom_sf"/>
</dbReference>
<dbReference type="Proteomes" id="UP000230066">
    <property type="component" value="Unassembled WGS sequence"/>
</dbReference>
<dbReference type="PANTHER" id="PTHR10404:SF46">
    <property type="entry name" value="VACUOLAR PROTEIN SORTING-ASSOCIATED PROTEIN 70"/>
    <property type="match status" value="1"/>
</dbReference>
<dbReference type="FunFam" id="3.40.630.10:FF:000101">
    <property type="entry name" value="N-acetylated alpha-linked acidic dipeptidase like 1"/>
    <property type="match status" value="1"/>
</dbReference>
<evidence type="ECO:0000313" key="4">
    <source>
        <dbReference type="EMBL" id="THD24162.1"/>
    </source>
</evidence>
<comment type="caution">
    <text evidence="4">The sequence shown here is derived from an EMBL/GenBank/DDBJ whole genome shotgun (WGS) entry which is preliminary data.</text>
</comment>
<comment type="similarity">
    <text evidence="1">Belongs to the peptidase M28 family. M28B subfamily.</text>
</comment>
<dbReference type="InterPro" id="IPR007365">
    <property type="entry name" value="TFR-like_dimer_dom"/>
</dbReference>
<dbReference type="PANTHER" id="PTHR10404">
    <property type="entry name" value="N-ACETYLATED-ALPHA-LINKED ACIDIC DIPEPTIDASE"/>
    <property type="match status" value="1"/>
</dbReference>
<evidence type="ECO:0000313" key="5">
    <source>
        <dbReference type="Proteomes" id="UP000230066"/>
    </source>
</evidence>
<name>A0A4E0RYU3_FASHE</name>
<evidence type="ECO:0000259" key="3">
    <source>
        <dbReference type="Pfam" id="PF04389"/>
    </source>
</evidence>
<proteinExistence type="inferred from homology"/>
<dbReference type="Pfam" id="PF04253">
    <property type="entry name" value="TFR_dimer"/>
    <property type="match status" value="1"/>
</dbReference>
<organism evidence="4 5">
    <name type="scientific">Fasciola hepatica</name>
    <name type="common">Liver fluke</name>
    <dbReference type="NCBI Taxonomy" id="6192"/>
    <lineage>
        <taxon>Eukaryota</taxon>
        <taxon>Metazoa</taxon>
        <taxon>Spiralia</taxon>
        <taxon>Lophotrochozoa</taxon>
        <taxon>Platyhelminthes</taxon>
        <taxon>Trematoda</taxon>
        <taxon>Digenea</taxon>
        <taxon>Plagiorchiida</taxon>
        <taxon>Echinostomata</taxon>
        <taxon>Echinostomatoidea</taxon>
        <taxon>Fasciolidae</taxon>
        <taxon>Fasciola</taxon>
    </lineage>
</organism>
<dbReference type="SUPFAM" id="SSF52025">
    <property type="entry name" value="PA domain"/>
    <property type="match status" value="1"/>
</dbReference>